<accession>T2J6Q9</accession>
<reference evidence="2 3" key="1">
    <citation type="submission" date="2013-01" db="EMBL/GenBank/DDBJ databases">
        <authorList>
            <person name="Bench S."/>
        </authorList>
    </citation>
    <scope>NUCLEOTIDE SEQUENCE [LARGE SCALE GENOMIC DNA]</scope>
    <source>
        <strain evidence="2 3">WH 0401</strain>
    </source>
</reference>
<comment type="caution">
    <text evidence="2">The sequence shown here is derived from an EMBL/GenBank/DDBJ whole genome shotgun (WGS) entry which is preliminary data.</text>
</comment>
<protein>
    <submittedName>
        <fullName evidence="2">Methylmalonate-semialdehyde dehydrogenase</fullName>
        <ecNumber evidence="2">1.2.1.27</ecNumber>
    </submittedName>
</protein>
<dbReference type="AlphaFoldDB" id="T2J6Q9"/>
<gene>
    <name evidence="2" type="ORF">CWATWH0401_828</name>
</gene>
<name>T2J6Q9_CROWT</name>
<keyword evidence="2" id="KW-0560">Oxidoreductase</keyword>
<feature type="region of interest" description="Disordered" evidence="1">
    <location>
        <begin position="1"/>
        <end position="22"/>
    </location>
</feature>
<organism evidence="2 3">
    <name type="scientific">Crocosphaera watsonii WH 0401</name>
    <dbReference type="NCBI Taxonomy" id="555881"/>
    <lineage>
        <taxon>Bacteria</taxon>
        <taxon>Bacillati</taxon>
        <taxon>Cyanobacteriota</taxon>
        <taxon>Cyanophyceae</taxon>
        <taxon>Oscillatoriophycideae</taxon>
        <taxon>Chroococcales</taxon>
        <taxon>Aphanothecaceae</taxon>
        <taxon>Crocosphaera</taxon>
    </lineage>
</organism>
<evidence type="ECO:0000313" key="2">
    <source>
        <dbReference type="EMBL" id="CCQ60192.1"/>
    </source>
</evidence>
<evidence type="ECO:0000313" key="3">
    <source>
        <dbReference type="Proteomes" id="UP000018198"/>
    </source>
</evidence>
<dbReference type="GO" id="GO:0004491">
    <property type="term" value="F:methylmalonate-semialdehyde dehydrogenase (acylating, NAD) activity"/>
    <property type="evidence" value="ECO:0007669"/>
    <property type="project" value="UniProtKB-EC"/>
</dbReference>
<dbReference type="EC" id="1.2.1.27" evidence="2"/>
<dbReference type="RefSeq" id="WP_021834625.1">
    <property type="nucleotide sequence ID" value="NZ_CAQM01000103.1"/>
</dbReference>
<feature type="compositionally biased region" description="Low complexity" evidence="1">
    <location>
        <begin position="12"/>
        <end position="22"/>
    </location>
</feature>
<sequence length="53" mass="6015">MESLSNIAEEPSISISSRQREQSFSNILIGKVRRKIDFETGFITLDKARGKET</sequence>
<dbReference type="Proteomes" id="UP000018198">
    <property type="component" value="Unassembled WGS sequence"/>
</dbReference>
<dbReference type="EMBL" id="CAQM01000103">
    <property type="protein sequence ID" value="CCQ60192.1"/>
    <property type="molecule type" value="Genomic_DNA"/>
</dbReference>
<proteinExistence type="predicted"/>
<evidence type="ECO:0000256" key="1">
    <source>
        <dbReference type="SAM" id="MobiDB-lite"/>
    </source>
</evidence>
<reference evidence="2 3" key="2">
    <citation type="submission" date="2013-09" db="EMBL/GenBank/DDBJ databases">
        <title>Whole genome comparison of six Crocosphaera watsonii strains with differing phenotypes.</title>
        <authorList>
            <person name="Bench S.R."/>
            <person name="Heller P."/>
            <person name="Frank I."/>
            <person name="Arciniega M."/>
            <person name="Shilova I.N."/>
            <person name="Zehr J.P."/>
        </authorList>
    </citation>
    <scope>NUCLEOTIDE SEQUENCE [LARGE SCALE GENOMIC DNA]</scope>
    <source>
        <strain evidence="2 3">WH 0401</strain>
    </source>
</reference>